<evidence type="ECO:0000313" key="8">
    <source>
        <dbReference type="EMBL" id="TQD44976.1"/>
    </source>
</evidence>
<evidence type="ECO:0000256" key="6">
    <source>
        <dbReference type="RuleBase" id="RU003943"/>
    </source>
</evidence>
<dbReference type="InterPro" id="IPR037294">
    <property type="entry name" value="ABC_BtuC-like"/>
</dbReference>
<comment type="subcellular location">
    <subcellularLocation>
        <location evidence="6">Cell membrane</location>
        <topology evidence="6">Multi-pass membrane protein</topology>
    </subcellularLocation>
    <subcellularLocation>
        <location evidence="1">Membrane</location>
        <topology evidence="1">Multi-pass membrane protein</topology>
    </subcellularLocation>
</comment>
<feature type="transmembrane region" description="Helical" evidence="7">
    <location>
        <begin position="12"/>
        <end position="32"/>
    </location>
</feature>
<feature type="transmembrane region" description="Helical" evidence="7">
    <location>
        <begin position="44"/>
        <end position="64"/>
    </location>
</feature>
<dbReference type="GO" id="GO:0043190">
    <property type="term" value="C:ATP-binding cassette (ABC) transporter complex"/>
    <property type="evidence" value="ECO:0007669"/>
    <property type="project" value="InterPro"/>
</dbReference>
<feature type="transmembrane region" description="Helical" evidence="7">
    <location>
        <begin position="187"/>
        <end position="205"/>
    </location>
</feature>
<feature type="transmembrane region" description="Helical" evidence="7">
    <location>
        <begin position="146"/>
        <end position="166"/>
    </location>
</feature>
<dbReference type="RefSeq" id="WP_009233475.1">
    <property type="nucleotide sequence ID" value="NZ_JASPFB010000011.1"/>
</dbReference>
<dbReference type="InterPro" id="IPR001626">
    <property type="entry name" value="ABC_TroCD"/>
</dbReference>
<accession>A0A508A4V7</accession>
<feature type="transmembrane region" description="Helical" evidence="7">
    <location>
        <begin position="70"/>
        <end position="92"/>
    </location>
</feature>
<evidence type="ECO:0000256" key="7">
    <source>
        <dbReference type="SAM" id="Phobius"/>
    </source>
</evidence>
<keyword evidence="5 7" id="KW-0472">Membrane</keyword>
<reference evidence="8 9" key="1">
    <citation type="submission" date="2019-06" db="EMBL/GenBank/DDBJ databases">
        <title>Draft genome sequence of Actinomyces johnsonii CCUG 34287T.</title>
        <authorList>
            <person name="Salva-Serra F."/>
            <person name="Cardew S."/>
            <person name="Moore E."/>
        </authorList>
    </citation>
    <scope>NUCLEOTIDE SEQUENCE [LARGE SCALE GENOMIC DNA]</scope>
    <source>
        <strain evidence="8 9">CCUG 34287</strain>
    </source>
</reference>
<evidence type="ECO:0000313" key="9">
    <source>
        <dbReference type="Proteomes" id="UP000319010"/>
    </source>
</evidence>
<protein>
    <submittedName>
        <fullName evidence="8">Metal ABC transporter permease</fullName>
    </submittedName>
</protein>
<feature type="transmembrane region" description="Helical" evidence="7">
    <location>
        <begin position="260"/>
        <end position="283"/>
    </location>
</feature>
<dbReference type="Gene3D" id="1.10.3470.10">
    <property type="entry name" value="ABC transporter involved in vitamin B12 uptake, BtuC"/>
    <property type="match status" value="1"/>
</dbReference>
<evidence type="ECO:0000256" key="4">
    <source>
        <dbReference type="ARBA" id="ARBA00022989"/>
    </source>
</evidence>
<comment type="caution">
    <text evidence="8">The sequence shown here is derived from an EMBL/GenBank/DDBJ whole genome shotgun (WGS) entry which is preliminary data.</text>
</comment>
<evidence type="ECO:0000256" key="2">
    <source>
        <dbReference type="ARBA" id="ARBA00008034"/>
    </source>
</evidence>
<dbReference type="GO" id="GO:0055085">
    <property type="term" value="P:transmembrane transport"/>
    <property type="evidence" value="ECO:0007669"/>
    <property type="project" value="InterPro"/>
</dbReference>
<evidence type="ECO:0000256" key="3">
    <source>
        <dbReference type="ARBA" id="ARBA00022692"/>
    </source>
</evidence>
<feature type="transmembrane region" description="Helical" evidence="7">
    <location>
        <begin position="104"/>
        <end position="126"/>
    </location>
</feature>
<name>A0A508A4V7_9ACTO</name>
<keyword evidence="3 6" id="KW-0812">Transmembrane</keyword>
<evidence type="ECO:0000256" key="1">
    <source>
        <dbReference type="ARBA" id="ARBA00004141"/>
    </source>
</evidence>
<organism evidence="8 9">
    <name type="scientific">Actinomyces johnsonii</name>
    <dbReference type="NCBI Taxonomy" id="544581"/>
    <lineage>
        <taxon>Bacteria</taxon>
        <taxon>Bacillati</taxon>
        <taxon>Actinomycetota</taxon>
        <taxon>Actinomycetes</taxon>
        <taxon>Actinomycetales</taxon>
        <taxon>Actinomycetaceae</taxon>
        <taxon>Actinomyces</taxon>
    </lineage>
</organism>
<keyword evidence="6" id="KW-0813">Transport</keyword>
<dbReference type="PANTHER" id="PTHR30477">
    <property type="entry name" value="ABC-TRANSPORTER METAL-BINDING PROTEIN"/>
    <property type="match status" value="1"/>
</dbReference>
<feature type="transmembrane region" description="Helical" evidence="7">
    <location>
        <begin position="234"/>
        <end position="254"/>
    </location>
</feature>
<comment type="similarity">
    <text evidence="2 6">Belongs to the ABC-3 integral membrane protein family.</text>
</comment>
<keyword evidence="4 7" id="KW-1133">Transmembrane helix</keyword>
<evidence type="ECO:0000256" key="5">
    <source>
        <dbReference type="ARBA" id="ARBA00023136"/>
    </source>
</evidence>
<dbReference type="AlphaFoldDB" id="A0A508A4V7"/>
<gene>
    <name evidence="8" type="ORF">FK256_00255</name>
</gene>
<dbReference type="Proteomes" id="UP000319010">
    <property type="component" value="Unassembled WGS sequence"/>
</dbReference>
<dbReference type="SUPFAM" id="SSF81345">
    <property type="entry name" value="ABC transporter involved in vitamin B12 uptake, BtuC"/>
    <property type="match status" value="1"/>
</dbReference>
<dbReference type="Pfam" id="PF00950">
    <property type="entry name" value="ABC-3"/>
    <property type="match status" value="1"/>
</dbReference>
<proteinExistence type="inferred from homology"/>
<sequence>MSIGLDILLLPIVEVVLMGLLAGLVGAIALVHRRIFFTESLTHATFPGAIVGVVVAAWLSQALLGRRADFTLLSALVLVGAGLMCLPMIWLMRRLSQVPGVTSQSAAGVVLTFGFALGYFLSKWFAPLPLKVDSFLAGSVLNVSRVDVIAVGVVLALTVLVLFVAGRFLTFYSFDPLGYRASGLRPAWAEATVMVMITLTIVMLVPAVGTILPIALIAAPAAALAPWTSTMRRLLVSAPILGAATALVGLLAAVRLSLSAGGVIAVASGLVYLISAIAHWIAMSRVRARIPFRR</sequence>
<dbReference type="PANTHER" id="PTHR30477:SF21">
    <property type="entry name" value="ABC-3 PROTEIN"/>
    <property type="match status" value="1"/>
</dbReference>
<dbReference type="EMBL" id="VICB01000001">
    <property type="protein sequence ID" value="TQD44976.1"/>
    <property type="molecule type" value="Genomic_DNA"/>
</dbReference>